<comment type="caution">
    <text evidence="1">The sequence shown here is derived from an EMBL/GenBank/DDBJ whole genome shotgun (WGS) entry which is preliminary data.</text>
</comment>
<name>A0AAV7TP20_PLEWA</name>
<organism evidence="1 2">
    <name type="scientific">Pleurodeles waltl</name>
    <name type="common">Iberian ribbed newt</name>
    <dbReference type="NCBI Taxonomy" id="8319"/>
    <lineage>
        <taxon>Eukaryota</taxon>
        <taxon>Metazoa</taxon>
        <taxon>Chordata</taxon>
        <taxon>Craniata</taxon>
        <taxon>Vertebrata</taxon>
        <taxon>Euteleostomi</taxon>
        <taxon>Amphibia</taxon>
        <taxon>Batrachia</taxon>
        <taxon>Caudata</taxon>
        <taxon>Salamandroidea</taxon>
        <taxon>Salamandridae</taxon>
        <taxon>Pleurodelinae</taxon>
        <taxon>Pleurodeles</taxon>
    </lineage>
</organism>
<protein>
    <submittedName>
        <fullName evidence="1">Uncharacterized protein</fullName>
    </submittedName>
</protein>
<dbReference type="AlphaFoldDB" id="A0AAV7TP20"/>
<reference evidence="1" key="1">
    <citation type="journal article" date="2022" name="bioRxiv">
        <title>Sequencing and chromosome-scale assembly of the giantPleurodeles waltlgenome.</title>
        <authorList>
            <person name="Brown T."/>
            <person name="Elewa A."/>
            <person name="Iarovenko S."/>
            <person name="Subramanian E."/>
            <person name="Araus A.J."/>
            <person name="Petzold A."/>
            <person name="Susuki M."/>
            <person name="Suzuki K.-i.T."/>
            <person name="Hayashi T."/>
            <person name="Toyoda A."/>
            <person name="Oliveira C."/>
            <person name="Osipova E."/>
            <person name="Leigh N.D."/>
            <person name="Simon A."/>
            <person name="Yun M.H."/>
        </authorList>
    </citation>
    <scope>NUCLEOTIDE SEQUENCE</scope>
    <source>
        <strain evidence="1">20211129_DDA</strain>
        <tissue evidence="1">Liver</tissue>
    </source>
</reference>
<gene>
    <name evidence="1" type="ORF">NDU88_003599</name>
</gene>
<dbReference type="Proteomes" id="UP001066276">
    <property type="component" value="Chromosome 3_2"/>
</dbReference>
<accession>A0AAV7TP20</accession>
<dbReference type="EMBL" id="JANPWB010000006">
    <property type="protein sequence ID" value="KAJ1178353.1"/>
    <property type="molecule type" value="Genomic_DNA"/>
</dbReference>
<proteinExistence type="predicted"/>
<evidence type="ECO:0000313" key="1">
    <source>
        <dbReference type="EMBL" id="KAJ1178353.1"/>
    </source>
</evidence>
<sequence length="114" mass="13204">MHKEEEQCGECSKERQWRQKEMLDAVGLGCRIPDVTGSIEWMNAEAILIPDDEWAQYISQLYAYNPSADDQCVPSVESDLTEVYGLPSVMPLRYFIRIVDDTKYWYAIVTFIIS</sequence>
<keyword evidence="2" id="KW-1185">Reference proteome</keyword>
<evidence type="ECO:0000313" key="2">
    <source>
        <dbReference type="Proteomes" id="UP001066276"/>
    </source>
</evidence>